<evidence type="ECO:0000313" key="2">
    <source>
        <dbReference type="Proteomes" id="UP000789525"/>
    </source>
</evidence>
<name>A0ACA9N4A9_9GLOM</name>
<reference evidence="1" key="1">
    <citation type="submission" date="2021-06" db="EMBL/GenBank/DDBJ databases">
        <authorList>
            <person name="Kallberg Y."/>
            <person name="Tangrot J."/>
            <person name="Rosling A."/>
        </authorList>
    </citation>
    <scope>NUCLEOTIDE SEQUENCE</scope>
    <source>
        <strain evidence="1">CL356</strain>
    </source>
</reference>
<evidence type="ECO:0000313" key="1">
    <source>
        <dbReference type="EMBL" id="CAG8631417.1"/>
    </source>
</evidence>
<keyword evidence="2" id="KW-1185">Reference proteome</keyword>
<gene>
    <name evidence="1" type="ORF">ACOLOM_LOCUS7642</name>
</gene>
<organism evidence="1 2">
    <name type="scientific">Acaulospora colombiana</name>
    <dbReference type="NCBI Taxonomy" id="27376"/>
    <lineage>
        <taxon>Eukaryota</taxon>
        <taxon>Fungi</taxon>
        <taxon>Fungi incertae sedis</taxon>
        <taxon>Mucoromycota</taxon>
        <taxon>Glomeromycotina</taxon>
        <taxon>Glomeromycetes</taxon>
        <taxon>Diversisporales</taxon>
        <taxon>Acaulosporaceae</taxon>
        <taxon>Acaulospora</taxon>
    </lineage>
</organism>
<sequence>MQLAYAISASSIEILVNIVGRDAGGNVQTATMLRPSRIVASHNKYLLAESLVESSSWIEIRIVVSSVFNGSHYSSQWWNRSGSAAATRDVEGNLVSPIISAMDIQHGS</sequence>
<dbReference type="Proteomes" id="UP000789525">
    <property type="component" value="Unassembled WGS sequence"/>
</dbReference>
<proteinExistence type="predicted"/>
<comment type="caution">
    <text evidence="1">The sequence shown here is derived from an EMBL/GenBank/DDBJ whole genome shotgun (WGS) entry which is preliminary data.</text>
</comment>
<protein>
    <submittedName>
        <fullName evidence="1">12797_t:CDS:1</fullName>
    </submittedName>
</protein>
<accession>A0ACA9N4A9</accession>
<dbReference type="EMBL" id="CAJVPT010018133">
    <property type="protein sequence ID" value="CAG8631417.1"/>
    <property type="molecule type" value="Genomic_DNA"/>
</dbReference>